<dbReference type="Gene3D" id="2.40.10.240">
    <property type="entry name" value="QueA-like"/>
    <property type="match status" value="1"/>
</dbReference>
<dbReference type="FunFam" id="3.40.1780.10:FF:000001">
    <property type="entry name" value="S-adenosylmethionine:tRNA ribosyltransferase-isomerase"/>
    <property type="match status" value="1"/>
</dbReference>
<reference evidence="14 15" key="1">
    <citation type="submission" date="2019-03" db="EMBL/GenBank/DDBJ databases">
        <authorList>
            <person name="Yang Y."/>
        </authorList>
    </citation>
    <scope>NUCLEOTIDE SEQUENCE [LARGE SCALE GENOMIC DNA]</scope>
    <source>
        <strain evidence="14 15">ASL-1</strain>
    </source>
</reference>
<comment type="pathway">
    <text evidence="2 13">tRNA modification; tRNA-queuosine biosynthesis.</text>
</comment>
<evidence type="ECO:0000256" key="2">
    <source>
        <dbReference type="ARBA" id="ARBA00004691"/>
    </source>
</evidence>
<dbReference type="SUPFAM" id="SSF111337">
    <property type="entry name" value="QueA-like"/>
    <property type="match status" value="1"/>
</dbReference>
<dbReference type="AlphaFoldDB" id="A0A4Y8LEF0"/>
<dbReference type="OrthoDB" id="9805933at2"/>
<evidence type="ECO:0000256" key="1">
    <source>
        <dbReference type="ARBA" id="ARBA00004496"/>
    </source>
</evidence>
<dbReference type="Gene3D" id="3.40.1780.10">
    <property type="entry name" value="QueA-like"/>
    <property type="match status" value="1"/>
</dbReference>
<evidence type="ECO:0000256" key="5">
    <source>
        <dbReference type="ARBA" id="ARBA00022679"/>
    </source>
</evidence>
<dbReference type="RefSeq" id="WP_134381666.1">
    <property type="nucleotide sequence ID" value="NZ_SORX01000005.1"/>
</dbReference>
<evidence type="ECO:0000256" key="8">
    <source>
        <dbReference type="ARBA" id="ARBA00052751"/>
    </source>
</evidence>
<dbReference type="Pfam" id="PF02547">
    <property type="entry name" value="Queuosine_synth"/>
    <property type="match status" value="1"/>
</dbReference>
<dbReference type="PANTHER" id="PTHR30307:SF0">
    <property type="entry name" value="S-ADENOSYLMETHIONINE:TRNA RIBOSYLTRANSFERASE-ISOMERASE"/>
    <property type="match status" value="1"/>
</dbReference>
<dbReference type="InterPro" id="IPR036100">
    <property type="entry name" value="QueA_sf"/>
</dbReference>
<comment type="similarity">
    <text evidence="9 13">Belongs to the QueA family.</text>
</comment>
<comment type="caution">
    <text evidence="14">The sequence shown here is derived from an EMBL/GenBank/DDBJ whole genome shotgun (WGS) entry which is preliminary data.</text>
</comment>
<accession>A0A4Y8LEF0</accession>
<dbReference type="EMBL" id="SORX01000005">
    <property type="protein sequence ID" value="TFE01045.1"/>
    <property type="molecule type" value="Genomic_DNA"/>
</dbReference>
<organism evidence="14 15">
    <name type="scientific">Jeotgalibacillus salarius</name>
    <dbReference type="NCBI Taxonomy" id="546023"/>
    <lineage>
        <taxon>Bacteria</taxon>
        <taxon>Bacillati</taxon>
        <taxon>Bacillota</taxon>
        <taxon>Bacilli</taxon>
        <taxon>Bacillales</taxon>
        <taxon>Caryophanaceae</taxon>
        <taxon>Jeotgalibacillus</taxon>
    </lineage>
</organism>
<sequence length="341" mass="38102">MNIHDFDFELPEELIAQVPLEDRTSSRLMVLDKVTGKVEHQSFKNILDYLHEGDCLVLNDTKVLPARLIGEKKETGAAIEVLLLKQLEGERWETLVKPAKRIKPGTVITFGEGLLTAECIDTGDQGGRILEFSYDGIFYELLDQLGDMPLPPYIKEKLDDKDRYQTVFAKERGSAAAPTAGLHFTEDILDEIRSKGVSIAFITLHVGLGTFRPVSVDSIEEHDMHSEYYQLSAENADILNQARANGGKIITVGTTSTRTLETIADEQGHFEAQSGWTDIFIYPGYTFKASDVLLTNFHLPKSTLIMLVSAMAGREQTLTAYQAAVEKKYRFFSFGDAMLIK</sequence>
<evidence type="ECO:0000256" key="3">
    <source>
        <dbReference type="ARBA" id="ARBA00011245"/>
    </source>
</evidence>
<evidence type="ECO:0000256" key="10">
    <source>
        <dbReference type="ARBA" id="ARBA00066503"/>
    </source>
</evidence>
<keyword evidence="14" id="KW-0328">Glycosyltransferase</keyword>
<dbReference type="NCBIfam" id="TIGR00113">
    <property type="entry name" value="queA"/>
    <property type="match status" value="1"/>
</dbReference>
<dbReference type="GO" id="GO:0005737">
    <property type="term" value="C:cytoplasm"/>
    <property type="evidence" value="ECO:0007669"/>
    <property type="project" value="UniProtKB-SubCell"/>
</dbReference>
<keyword evidence="7 13" id="KW-0671">Queuosine biosynthesis</keyword>
<keyword evidence="4 13" id="KW-0963">Cytoplasm</keyword>
<keyword evidence="14" id="KW-0413">Isomerase</keyword>
<dbReference type="NCBIfam" id="NF001140">
    <property type="entry name" value="PRK00147.1"/>
    <property type="match status" value="1"/>
</dbReference>
<comment type="subunit">
    <text evidence="3 13">Monomer.</text>
</comment>
<dbReference type="InterPro" id="IPR042119">
    <property type="entry name" value="QueA_dom2"/>
</dbReference>
<evidence type="ECO:0000256" key="12">
    <source>
        <dbReference type="ARBA" id="ARBA00076160"/>
    </source>
</evidence>
<comment type="function">
    <text evidence="13">Transfers and isomerizes the ribose moiety from AdoMet to the 7-aminomethyl group of 7-deazaguanine (preQ1-tRNA) to give epoxyqueuosine (oQ-tRNA).</text>
</comment>
<evidence type="ECO:0000256" key="13">
    <source>
        <dbReference type="HAMAP-Rule" id="MF_00113"/>
    </source>
</evidence>
<evidence type="ECO:0000313" key="14">
    <source>
        <dbReference type="EMBL" id="TFE01045.1"/>
    </source>
</evidence>
<keyword evidence="15" id="KW-1185">Reference proteome</keyword>
<proteinExistence type="inferred from homology"/>
<protein>
    <recommendedName>
        <fullName evidence="11 13">S-adenosylmethionine:tRNA ribosyltransferase-isomerase</fullName>
        <ecNumber evidence="10 13">2.4.99.17</ecNumber>
    </recommendedName>
    <alternativeName>
        <fullName evidence="12 13">Queuosine biosynthesis protein QueA</fullName>
    </alternativeName>
</protein>
<evidence type="ECO:0000256" key="11">
    <source>
        <dbReference type="ARBA" id="ARBA00069325"/>
    </source>
</evidence>
<dbReference type="HAMAP" id="MF_00113">
    <property type="entry name" value="QueA"/>
    <property type="match status" value="1"/>
</dbReference>
<comment type="subcellular location">
    <subcellularLocation>
        <location evidence="1 13">Cytoplasm</location>
    </subcellularLocation>
</comment>
<comment type="catalytic activity">
    <reaction evidence="8 13">
        <text>7-aminomethyl-7-carbaguanosine(34) in tRNA + S-adenosyl-L-methionine = epoxyqueuosine(34) in tRNA + adenine + L-methionine + 2 H(+)</text>
        <dbReference type="Rhea" id="RHEA:32155"/>
        <dbReference type="Rhea" id="RHEA-COMP:10342"/>
        <dbReference type="Rhea" id="RHEA-COMP:18582"/>
        <dbReference type="ChEBI" id="CHEBI:15378"/>
        <dbReference type="ChEBI" id="CHEBI:16708"/>
        <dbReference type="ChEBI" id="CHEBI:57844"/>
        <dbReference type="ChEBI" id="CHEBI:59789"/>
        <dbReference type="ChEBI" id="CHEBI:82833"/>
        <dbReference type="ChEBI" id="CHEBI:194443"/>
        <dbReference type="EC" id="2.4.99.17"/>
    </reaction>
</comment>
<evidence type="ECO:0000256" key="6">
    <source>
        <dbReference type="ARBA" id="ARBA00022691"/>
    </source>
</evidence>
<evidence type="ECO:0000256" key="4">
    <source>
        <dbReference type="ARBA" id="ARBA00022490"/>
    </source>
</evidence>
<evidence type="ECO:0000256" key="7">
    <source>
        <dbReference type="ARBA" id="ARBA00022785"/>
    </source>
</evidence>
<evidence type="ECO:0000313" key="15">
    <source>
        <dbReference type="Proteomes" id="UP000297776"/>
    </source>
</evidence>
<dbReference type="InterPro" id="IPR042118">
    <property type="entry name" value="QueA_dom1"/>
</dbReference>
<dbReference type="EC" id="2.4.99.17" evidence="10 13"/>
<dbReference type="FunFam" id="2.40.10.240:FF:000002">
    <property type="entry name" value="S-adenosylmethionine:tRNA ribosyltransferase-isomerase"/>
    <property type="match status" value="1"/>
</dbReference>
<keyword evidence="6 13" id="KW-0949">S-adenosyl-L-methionine</keyword>
<name>A0A4Y8LEF0_9BACL</name>
<keyword evidence="5 13" id="KW-0808">Transferase</keyword>
<dbReference type="Proteomes" id="UP000297776">
    <property type="component" value="Unassembled WGS sequence"/>
</dbReference>
<dbReference type="UniPathway" id="UPA00392"/>
<dbReference type="GO" id="GO:0051075">
    <property type="term" value="F:S-adenosylmethionine:tRNA ribosyltransferase-isomerase activity"/>
    <property type="evidence" value="ECO:0007669"/>
    <property type="project" value="UniProtKB-EC"/>
</dbReference>
<dbReference type="PANTHER" id="PTHR30307">
    <property type="entry name" value="S-ADENOSYLMETHIONINE:TRNA RIBOSYLTRANSFERASE-ISOMERASE"/>
    <property type="match status" value="1"/>
</dbReference>
<dbReference type="InterPro" id="IPR003699">
    <property type="entry name" value="QueA"/>
</dbReference>
<gene>
    <name evidence="13 14" type="primary">queA</name>
    <name evidence="14" type="ORF">E2626_10300</name>
</gene>
<evidence type="ECO:0000256" key="9">
    <source>
        <dbReference type="ARBA" id="ARBA00061210"/>
    </source>
</evidence>
<dbReference type="GO" id="GO:0008616">
    <property type="term" value="P:tRNA queuosine(34) biosynthetic process"/>
    <property type="evidence" value="ECO:0007669"/>
    <property type="project" value="UniProtKB-UniRule"/>
</dbReference>